<comment type="caution">
    <text evidence="1">The sequence shown here is derived from an EMBL/GenBank/DDBJ whole genome shotgun (WGS) entry which is preliminary data.</text>
</comment>
<protein>
    <submittedName>
        <fullName evidence="1">Uncharacterized protein</fullName>
    </submittedName>
</protein>
<keyword evidence="2" id="KW-1185">Reference proteome</keyword>
<proteinExistence type="predicted"/>
<evidence type="ECO:0000313" key="2">
    <source>
        <dbReference type="Proteomes" id="UP000827872"/>
    </source>
</evidence>
<gene>
    <name evidence="1" type="ORF">K3G42_006006</name>
</gene>
<organism evidence="1 2">
    <name type="scientific">Sphaerodactylus townsendi</name>
    <dbReference type="NCBI Taxonomy" id="933632"/>
    <lineage>
        <taxon>Eukaryota</taxon>
        <taxon>Metazoa</taxon>
        <taxon>Chordata</taxon>
        <taxon>Craniata</taxon>
        <taxon>Vertebrata</taxon>
        <taxon>Euteleostomi</taxon>
        <taxon>Lepidosauria</taxon>
        <taxon>Squamata</taxon>
        <taxon>Bifurcata</taxon>
        <taxon>Gekkota</taxon>
        <taxon>Sphaerodactylidae</taxon>
        <taxon>Sphaerodactylus</taxon>
    </lineage>
</organism>
<evidence type="ECO:0000313" key="1">
    <source>
        <dbReference type="EMBL" id="KAH8011706.1"/>
    </source>
</evidence>
<reference evidence="1" key="1">
    <citation type="submission" date="2021-08" db="EMBL/GenBank/DDBJ databases">
        <title>The first chromosome-level gecko genome reveals the dynamic sex chromosomes of Neotropical dwarf geckos (Sphaerodactylidae: Sphaerodactylus).</title>
        <authorList>
            <person name="Pinto B.J."/>
            <person name="Keating S.E."/>
            <person name="Gamble T."/>
        </authorList>
    </citation>
    <scope>NUCLEOTIDE SEQUENCE</scope>
    <source>
        <strain evidence="1">TG3544</strain>
    </source>
</reference>
<dbReference type="Proteomes" id="UP000827872">
    <property type="component" value="Linkage Group LG13"/>
</dbReference>
<dbReference type="EMBL" id="CM037626">
    <property type="protein sequence ID" value="KAH8011706.1"/>
    <property type="molecule type" value="Genomic_DNA"/>
</dbReference>
<name>A0ACB8FWL9_9SAUR</name>
<sequence>MRFIQFGEGRQKSPWASQALKAEREAELHGGQNPPWRHDSLQGSLHVGDVDPVEINGKSVTNHSVDQLQKILKETKGTVSLKVIPNQQNRVPALQDPVNECSVKDSCFRHSRCEWMSQSEPKLIWSRDPCLDLW</sequence>
<accession>A0ACB8FWL9</accession>